<dbReference type="SUPFAM" id="SSF57667">
    <property type="entry name" value="beta-beta-alpha zinc fingers"/>
    <property type="match status" value="1"/>
</dbReference>
<dbReference type="InterPro" id="IPR053031">
    <property type="entry name" value="Cuticle_assoc_protein"/>
</dbReference>
<evidence type="ECO:0000313" key="7">
    <source>
        <dbReference type="Proteomes" id="UP001497480"/>
    </source>
</evidence>
<keyword evidence="7" id="KW-1185">Reference proteome</keyword>
<evidence type="ECO:0000313" key="6">
    <source>
        <dbReference type="EMBL" id="CAL0305050.1"/>
    </source>
</evidence>
<keyword evidence="3" id="KW-0862">Zinc</keyword>
<dbReference type="AlphaFoldDB" id="A0AAV1W6P7"/>
<accession>A0AAV1W6P7</accession>
<gene>
    <name evidence="6" type="ORF">LLUT_LOCUS6110</name>
</gene>
<comment type="caution">
    <text evidence="6">The sequence shown here is derived from an EMBL/GenBank/DDBJ whole genome shotgun (WGS) entry which is preliminary data.</text>
</comment>
<keyword evidence="2 4" id="KW-0863">Zinc-finger</keyword>
<dbReference type="Pfam" id="PF02892">
    <property type="entry name" value="zf-BED"/>
    <property type="match status" value="1"/>
</dbReference>
<dbReference type="PANTHER" id="PTHR34396">
    <property type="entry name" value="OS03G0264950 PROTEIN-RELATED"/>
    <property type="match status" value="1"/>
</dbReference>
<dbReference type="EMBL" id="CAXHTB010000004">
    <property type="protein sequence ID" value="CAL0305050.1"/>
    <property type="molecule type" value="Genomic_DNA"/>
</dbReference>
<dbReference type="InterPro" id="IPR003656">
    <property type="entry name" value="Znf_BED"/>
</dbReference>
<evidence type="ECO:0000259" key="5">
    <source>
        <dbReference type="PROSITE" id="PS50808"/>
    </source>
</evidence>
<evidence type="ECO:0000256" key="3">
    <source>
        <dbReference type="ARBA" id="ARBA00022833"/>
    </source>
</evidence>
<dbReference type="GO" id="GO:0008270">
    <property type="term" value="F:zinc ion binding"/>
    <property type="evidence" value="ECO:0007669"/>
    <property type="project" value="UniProtKB-KW"/>
</dbReference>
<evidence type="ECO:0000256" key="2">
    <source>
        <dbReference type="ARBA" id="ARBA00022771"/>
    </source>
</evidence>
<dbReference type="SMART" id="SM00614">
    <property type="entry name" value="ZnF_BED"/>
    <property type="match status" value="1"/>
</dbReference>
<reference evidence="6 7" key="1">
    <citation type="submission" date="2024-03" db="EMBL/GenBank/DDBJ databases">
        <authorList>
            <person name="Martinez-Hernandez J."/>
        </authorList>
    </citation>
    <scope>NUCLEOTIDE SEQUENCE [LARGE SCALE GENOMIC DNA]</scope>
</reference>
<dbReference type="Proteomes" id="UP001497480">
    <property type="component" value="Unassembled WGS sequence"/>
</dbReference>
<dbReference type="PANTHER" id="PTHR34396:SF27">
    <property type="entry name" value="OS08G0208700 PROTEIN"/>
    <property type="match status" value="1"/>
</dbReference>
<sequence length="112" mass="12647">MSNDEEQIEMSSPSTKRARSTAWEYFDKFTDKDGDPKVMCKKCGRLYMSKEGGGTSNMIRHIRICGNELEEIQKVSYELCLYLKDLANANDVPSYVKKHPFGQSAITSSHSG</sequence>
<name>A0AAV1W6P7_LUPLU</name>
<keyword evidence="1" id="KW-0479">Metal-binding</keyword>
<dbReference type="PROSITE" id="PS50808">
    <property type="entry name" value="ZF_BED"/>
    <property type="match status" value="1"/>
</dbReference>
<evidence type="ECO:0000256" key="1">
    <source>
        <dbReference type="ARBA" id="ARBA00022723"/>
    </source>
</evidence>
<dbReference type="InterPro" id="IPR036236">
    <property type="entry name" value="Znf_C2H2_sf"/>
</dbReference>
<dbReference type="GO" id="GO:0005634">
    <property type="term" value="C:nucleus"/>
    <property type="evidence" value="ECO:0007669"/>
    <property type="project" value="TreeGrafter"/>
</dbReference>
<organism evidence="6 7">
    <name type="scientific">Lupinus luteus</name>
    <name type="common">European yellow lupine</name>
    <dbReference type="NCBI Taxonomy" id="3873"/>
    <lineage>
        <taxon>Eukaryota</taxon>
        <taxon>Viridiplantae</taxon>
        <taxon>Streptophyta</taxon>
        <taxon>Embryophyta</taxon>
        <taxon>Tracheophyta</taxon>
        <taxon>Spermatophyta</taxon>
        <taxon>Magnoliopsida</taxon>
        <taxon>eudicotyledons</taxon>
        <taxon>Gunneridae</taxon>
        <taxon>Pentapetalae</taxon>
        <taxon>rosids</taxon>
        <taxon>fabids</taxon>
        <taxon>Fabales</taxon>
        <taxon>Fabaceae</taxon>
        <taxon>Papilionoideae</taxon>
        <taxon>50 kb inversion clade</taxon>
        <taxon>genistoids sensu lato</taxon>
        <taxon>core genistoids</taxon>
        <taxon>Genisteae</taxon>
        <taxon>Lupinus</taxon>
    </lineage>
</organism>
<evidence type="ECO:0000256" key="4">
    <source>
        <dbReference type="PROSITE-ProRule" id="PRU00027"/>
    </source>
</evidence>
<proteinExistence type="predicted"/>
<protein>
    <recommendedName>
        <fullName evidence="5">BED-type domain-containing protein</fullName>
    </recommendedName>
</protein>
<dbReference type="GO" id="GO:1990837">
    <property type="term" value="F:sequence-specific double-stranded DNA binding"/>
    <property type="evidence" value="ECO:0007669"/>
    <property type="project" value="TreeGrafter"/>
</dbReference>
<dbReference type="GO" id="GO:0006357">
    <property type="term" value="P:regulation of transcription by RNA polymerase II"/>
    <property type="evidence" value="ECO:0007669"/>
    <property type="project" value="TreeGrafter"/>
</dbReference>
<feature type="domain" description="BED-type" evidence="5">
    <location>
        <begin position="17"/>
        <end position="72"/>
    </location>
</feature>